<reference evidence="11 12" key="1">
    <citation type="submission" date="2024-04" db="EMBL/GenBank/DDBJ databases">
        <title>Tritrichomonas musculus Genome.</title>
        <authorList>
            <person name="Alves-Ferreira E."/>
            <person name="Grigg M."/>
            <person name="Lorenzi H."/>
            <person name="Galac M."/>
        </authorList>
    </citation>
    <scope>NUCLEOTIDE SEQUENCE [LARGE SCALE GENOMIC DNA]</scope>
    <source>
        <strain evidence="11 12">EAF2021</strain>
    </source>
</reference>
<dbReference type="CDD" id="cd22393">
    <property type="entry name" value="KH-I_KRR1_rpt1"/>
    <property type="match status" value="1"/>
</dbReference>
<organism evidence="11 12">
    <name type="scientific">Tritrichomonas musculus</name>
    <dbReference type="NCBI Taxonomy" id="1915356"/>
    <lineage>
        <taxon>Eukaryota</taxon>
        <taxon>Metamonada</taxon>
        <taxon>Parabasalia</taxon>
        <taxon>Tritrichomonadida</taxon>
        <taxon>Tritrichomonadidae</taxon>
        <taxon>Tritrichomonas</taxon>
    </lineage>
</organism>
<dbReference type="EMBL" id="JAPFFF010000014">
    <property type="protein sequence ID" value="KAK8870453.1"/>
    <property type="molecule type" value="Genomic_DNA"/>
</dbReference>
<keyword evidence="4 8" id="KW-0698">rRNA processing</keyword>
<dbReference type="Proteomes" id="UP001470230">
    <property type="component" value="Unassembled WGS sequence"/>
</dbReference>
<evidence type="ECO:0000256" key="9">
    <source>
        <dbReference type="SAM" id="MobiDB-lite"/>
    </source>
</evidence>
<accession>A0ABR2IXY6</accession>
<dbReference type="InterPro" id="IPR036612">
    <property type="entry name" value="KH_dom_type_1_sf"/>
</dbReference>
<dbReference type="InterPro" id="IPR048548">
    <property type="entry name" value="KRR1-like_KH2"/>
</dbReference>
<evidence type="ECO:0000256" key="2">
    <source>
        <dbReference type="ARBA" id="ARBA00009344"/>
    </source>
</evidence>
<evidence type="ECO:0000259" key="10">
    <source>
        <dbReference type="SMART" id="SM00322"/>
    </source>
</evidence>
<keyword evidence="3 8" id="KW-0690">Ribosome biogenesis</keyword>
<dbReference type="CDD" id="cd22394">
    <property type="entry name" value="KH-I_KRR1_rpt2"/>
    <property type="match status" value="1"/>
</dbReference>
<protein>
    <recommendedName>
        <fullName evidence="8">KRR1 small subunit processome component</fullName>
    </recommendedName>
    <alternativeName>
        <fullName evidence="8">KRR-R motif-containing protein 1</fullName>
    </alternativeName>
</protein>
<dbReference type="InterPro" id="IPR048550">
    <property type="entry name" value="KRR1-like_KH1_euk"/>
</dbReference>
<dbReference type="InterPro" id="IPR041174">
    <property type="entry name" value="KRR1-like_KH1"/>
</dbReference>
<dbReference type="Pfam" id="PF21800">
    <property type="entry name" value="KH_KRR1_2nd"/>
    <property type="match status" value="1"/>
</dbReference>
<dbReference type="InterPro" id="IPR004087">
    <property type="entry name" value="KH_dom"/>
</dbReference>
<evidence type="ECO:0000256" key="4">
    <source>
        <dbReference type="ARBA" id="ARBA00022552"/>
    </source>
</evidence>
<evidence type="ECO:0000256" key="7">
    <source>
        <dbReference type="ARBA" id="ARBA00023274"/>
    </source>
</evidence>
<keyword evidence="6 8" id="KW-0539">Nucleus</keyword>
<dbReference type="SUPFAM" id="SSF54791">
    <property type="entry name" value="Eukaryotic type KH-domain (KH-domain type I)"/>
    <property type="match status" value="1"/>
</dbReference>
<comment type="subunit">
    <text evidence="8">Component of the ribosomal small subunit (SSU) processome.</text>
</comment>
<keyword evidence="7 8" id="KW-0687">Ribonucleoprotein</keyword>
<evidence type="ECO:0000256" key="5">
    <source>
        <dbReference type="ARBA" id="ARBA00022884"/>
    </source>
</evidence>
<comment type="caution">
    <text evidence="11">The sequence shown here is derived from an EMBL/GenBank/DDBJ whole genome shotgun (WGS) entry which is preliminary data.</text>
</comment>
<dbReference type="Pfam" id="PF17903">
    <property type="entry name" value="KH_KRR1_1st"/>
    <property type="match status" value="1"/>
</dbReference>
<dbReference type="PANTHER" id="PTHR12581:SF0">
    <property type="entry name" value="KRR1 SMALL SUBUNIT PROCESSOME COMPONENT HOMOLOG"/>
    <property type="match status" value="1"/>
</dbReference>
<proteinExistence type="inferred from homology"/>
<evidence type="ECO:0000256" key="3">
    <source>
        <dbReference type="ARBA" id="ARBA00022517"/>
    </source>
</evidence>
<dbReference type="PANTHER" id="PTHR12581">
    <property type="entry name" value="HIV-1 REV BINDING PROTEIN 2, 3"/>
    <property type="match status" value="1"/>
</dbReference>
<comment type="function">
    <text evidence="8">Required for 40S ribosome biogenesis. Involved in nucleolar processing of pre-18S ribosomal RNA and ribosome assembly.</text>
</comment>
<dbReference type="InterPro" id="IPR024166">
    <property type="entry name" value="rRNA_assembly_KRR1"/>
</dbReference>
<dbReference type="InterPro" id="IPR048549">
    <property type="entry name" value="KRR1-like_KH2_euk"/>
</dbReference>
<keyword evidence="5 8" id="KW-0694">RNA-binding</keyword>
<evidence type="ECO:0000313" key="11">
    <source>
        <dbReference type="EMBL" id="KAK8870453.1"/>
    </source>
</evidence>
<comment type="similarity">
    <text evidence="2 8">Belongs to the KRR1 family.</text>
</comment>
<evidence type="ECO:0000256" key="6">
    <source>
        <dbReference type="ARBA" id="ARBA00023242"/>
    </source>
</evidence>
<evidence type="ECO:0000256" key="1">
    <source>
        <dbReference type="ARBA" id="ARBA00004604"/>
    </source>
</evidence>
<name>A0ABR2IXY6_9EUKA</name>
<dbReference type="PIRSF" id="PIRSF006515">
    <property type="entry name" value="KRR1"/>
    <property type="match status" value="1"/>
</dbReference>
<feature type="region of interest" description="Disordered" evidence="9">
    <location>
        <begin position="256"/>
        <end position="288"/>
    </location>
</feature>
<sequence>MAEEEIDWNRKFQKGDMKSSLLEESSFVVLFPHYRERYLTEIWPKVEEKLGTLGIDATLNTTDGIMTVRTTDQTWDPVAILRCRDLIKLLARSVPFEQACRVLEDDVESMVIVIGRDVRNAEKFTKRRQRLIGPNGQTLKALELLTQCYILVQGHTVAAIGKPDGLATVQKVAEDCMKNIHPVYHIKTLMVKRELMKNPEMADKDWDRFLPHFQKLSKKKNKTKRVFRNRDILPQQPPETEIDRQIESGEYFLKNKTNEKKRKRKQRDQAKVDVPENNQPQVINEIPVVSSSDVNKTKVGTASEIIDSLAGKSKKE</sequence>
<evidence type="ECO:0000313" key="12">
    <source>
        <dbReference type="Proteomes" id="UP001470230"/>
    </source>
</evidence>
<evidence type="ECO:0000256" key="8">
    <source>
        <dbReference type="PIRNR" id="PIRNR006515"/>
    </source>
</evidence>
<dbReference type="SMART" id="SM00322">
    <property type="entry name" value="KH"/>
    <property type="match status" value="1"/>
</dbReference>
<feature type="domain" description="K Homology" evidence="10">
    <location>
        <begin position="106"/>
        <end position="178"/>
    </location>
</feature>
<gene>
    <name evidence="11" type="ORF">M9Y10_008335</name>
</gene>
<keyword evidence="12" id="KW-1185">Reference proteome</keyword>
<dbReference type="Gene3D" id="3.30.1370.10">
    <property type="entry name" value="K Homology domain, type 1"/>
    <property type="match status" value="2"/>
</dbReference>
<comment type="subcellular location">
    <subcellularLocation>
        <location evidence="1 8">Nucleus</location>
        <location evidence="1 8">Nucleolus</location>
    </subcellularLocation>
</comment>